<protein>
    <submittedName>
        <fullName evidence="1">XisI protein</fullName>
    </submittedName>
</protein>
<dbReference type="SUPFAM" id="SSF143847">
    <property type="entry name" value="XisI-like"/>
    <property type="match status" value="1"/>
</dbReference>
<gene>
    <name evidence="1" type="ORF">EI684_20405</name>
</gene>
<accession>A0A426TS36</accession>
<reference evidence="1 2" key="1">
    <citation type="submission" date="2018-12" db="EMBL/GenBank/DDBJ databases">
        <title>Genome Sequence of Candidatus Viridilinea halotolerans isolated from saline sulfide-rich spring.</title>
        <authorList>
            <person name="Grouzdev D.S."/>
            <person name="Burganskaya E.I."/>
            <person name="Krutkina M.S."/>
            <person name="Sukhacheva M.V."/>
            <person name="Gorlenko V.M."/>
        </authorList>
    </citation>
    <scope>NUCLEOTIDE SEQUENCE [LARGE SCALE GENOMIC DNA]</scope>
    <source>
        <strain evidence="1">Chok-6</strain>
    </source>
</reference>
<dbReference type="Proteomes" id="UP000280307">
    <property type="component" value="Unassembled WGS sequence"/>
</dbReference>
<evidence type="ECO:0000313" key="2">
    <source>
        <dbReference type="Proteomes" id="UP000280307"/>
    </source>
</evidence>
<name>A0A426TS36_9CHLR</name>
<proteinExistence type="predicted"/>
<dbReference type="CDD" id="cd16382">
    <property type="entry name" value="XisI-like"/>
    <property type="match status" value="1"/>
</dbReference>
<dbReference type="Pfam" id="PF08869">
    <property type="entry name" value="XisI"/>
    <property type="match status" value="1"/>
</dbReference>
<dbReference type="InterPro" id="IPR035943">
    <property type="entry name" value="XisI-like_sf"/>
</dbReference>
<evidence type="ECO:0000313" key="1">
    <source>
        <dbReference type="EMBL" id="RRR66630.1"/>
    </source>
</evidence>
<dbReference type="InterPro" id="IPR014968">
    <property type="entry name" value="XisI"/>
</dbReference>
<dbReference type="EMBL" id="RSAS01000837">
    <property type="protein sequence ID" value="RRR66630.1"/>
    <property type="molecule type" value="Genomic_DNA"/>
</dbReference>
<dbReference type="Gene3D" id="3.30.310.110">
    <property type="entry name" value="XisI-like"/>
    <property type="match status" value="1"/>
</dbReference>
<organism evidence="1 2">
    <name type="scientific">Candidatus Viridilinea halotolerans</name>
    <dbReference type="NCBI Taxonomy" id="2491704"/>
    <lineage>
        <taxon>Bacteria</taxon>
        <taxon>Bacillati</taxon>
        <taxon>Chloroflexota</taxon>
        <taxon>Chloroflexia</taxon>
        <taxon>Chloroflexales</taxon>
        <taxon>Chloroflexineae</taxon>
        <taxon>Oscillochloridaceae</taxon>
        <taxon>Candidatus Viridilinea</taxon>
    </lineage>
</organism>
<comment type="caution">
    <text evidence="1">The sequence shown here is derived from an EMBL/GenBank/DDBJ whole genome shotgun (WGS) entry which is preliminary data.</text>
</comment>
<dbReference type="AlphaFoldDB" id="A0A426TS36"/>
<sequence length="111" mass="12701">MDTVTHYQEIIQRVLLSYAETPYAHGNIQCKPVFDTTRDSFMLITEGWDGARRIHGCLVHIEITDEKIWVQRDDTDRGITYDLVESGIPKDQIVLGFQEPGVRQFTGYAVA</sequence>